<dbReference type="Proteomes" id="UP000184222">
    <property type="component" value="Chromosome"/>
</dbReference>
<evidence type="ECO:0000313" key="2">
    <source>
        <dbReference type="EMBL" id="API86445.1"/>
    </source>
</evidence>
<dbReference type="EMBL" id="CP016796">
    <property type="protein sequence ID" value="API86445.1"/>
    <property type="molecule type" value="Genomic_DNA"/>
</dbReference>
<reference evidence="2 3" key="1">
    <citation type="journal article" date="2016" name="Appl. Environ. Microbiol.">
        <title>Whole genome relationships among Francisella bacteria of diverse origin define new species and provide specific regions for detection.</title>
        <authorList>
            <person name="Challacombe J.F."/>
            <person name="Petersen J.M."/>
            <person name="Gallegos-Graves V."/>
            <person name="Hodge D."/>
            <person name="Pillai S."/>
            <person name="Kuske C.R."/>
        </authorList>
    </citation>
    <scope>NUCLEOTIDE SEQUENCE [LARGE SCALE GENOMIC DNA]</scope>
    <source>
        <strain evidence="3">TX07-7310</strain>
    </source>
</reference>
<gene>
    <name evidence="2" type="ORF">F7310_03365</name>
</gene>
<evidence type="ECO:0000313" key="3">
    <source>
        <dbReference type="Proteomes" id="UP000184222"/>
    </source>
</evidence>
<proteinExistence type="predicted"/>
<dbReference type="KEGG" id="frx:F7310_03365"/>
<keyword evidence="1" id="KW-0732">Signal</keyword>
<dbReference type="AlphaFoldDB" id="A0A1L4BRI4"/>
<name>A0A1L4BRI4_9GAMM</name>
<sequence>MKQLLLVTLVFITPFCYASTRGTTYNRDRYEEISFLPEQNISSICAQRKDMEDRISSVRHSYR</sequence>
<feature type="chain" id="PRO_5009857955" evidence="1">
    <location>
        <begin position="19"/>
        <end position="63"/>
    </location>
</feature>
<dbReference type="RefSeq" id="WP_072711769.1">
    <property type="nucleotide sequence ID" value="NZ_CP016796.1"/>
</dbReference>
<keyword evidence="3" id="KW-1185">Reference proteome</keyword>
<evidence type="ECO:0000256" key="1">
    <source>
        <dbReference type="SAM" id="SignalP"/>
    </source>
</evidence>
<accession>A0A1L4BRI4</accession>
<organism evidence="2 3">
    <name type="scientific">Francisella uliginis</name>
    <dbReference type="NCBI Taxonomy" id="573570"/>
    <lineage>
        <taxon>Bacteria</taxon>
        <taxon>Pseudomonadati</taxon>
        <taxon>Pseudomonadota</taxon>
        <taxon>Gammaproteobacteria</taxon>
        <taxon>Thiotrichales</taxon>
        <taxon>Francisellaceae</taxon>
        <taxon>Francisella</taxon>
    </lineage>
</organism>
<protein>
    <submittedName>
        <fullName evidence="2">Uncharacterized protein</fullName>
    </submittedName>
</protein>
<feature type="signal peptide" evidence="1">
    <location>
        <begin position="1"/>
        <end position="18"/>
    </location>
</feature>
<dbReference type="OrthoDB" id="9953006at2"/>